<dbReference type="GO" id="GO:0003677">
    <property type="term" value="F:DNA binding"/>
    <property type="evidence" value="ECO:0007669"/>
    <property type="project" value="InterPro"/>
</dbReference>
<evidence type="ECO:0000256" key="6">
    <source>
        <dbReference type="ARBA" id="ARBA00022840"/>
    </source>
</evidence>
<feature type="compositionally biased region" description="Basic and acidic residues" evidence="10">
    <location>
        <begin position="1"/>
        <end position="11"/>
    </location>
</feature>
<dbReference type="InterPro" id="IPR027417">
    <property type="entry name" value="P-loop_NTPase"/>
</dbReference>
<keyword evidence="3" id="KW-0547">Nucleotide-binding</keyword>
<dbReference type="GO" id="GO:0042393">
    <property type="term" value="F:histone binding"/>
    <property type="evidence" value="ECO:0007669"/>
    <property type="project" value="TreeGrafter"/>
</dbReference>
<dbReference type="Pfam" id="PF00176">
    <property type="entry name" value="SNF2-rel_dom"/>
    <property type="match status" value="1"/>
</dbReference>
<evidence type="ECO:0000259" key="11">
    <source>
        <dbReference type="PROSITE" id="PS51192"/>
    </source>
</evidence>
<dbReference type="Gene3D" id="1.10.1040.30">
    <property type="entry name" value="ISWI, HAND domain"/>
    <property type="match status" value="1"/>
</dbReference>
<dbReference type="PROSITE" id="PS51194">
    <property type="entry name" value="HELICASE_CTER"/>
    <property type="match status" value="1"/>
</dbReference>
<dbReference type="PANTHER" id="PTHR45623">
    <property type="entry name" value="CHROMODOMAIN-HELICASE-DNA-BINDING PROTEIN 3-RELATED-RELATED"/>
    <property type="match status" value="1"/>
</dbReference>
<dbReference type="SMART" id="SM00490">
    <property type="entry name" value="HELICc"/>
    <property type="match status" value="1"/>
</dbReference>
<accession>A0AAD3D772</accession>
<comment type="caution">
    <text evidence="13">The sequence shown here is derived from an EMBL/GenBank/DDBJ whole genome shotgun (WGS) entry which is preliminary data.</text>
</comment>
<comment type="subcellular location">
    <subcellularLocation>
        <location evidence="1">Nucleus</location>
    </subcellularLocation>
</comment>
<dbReference type="GO" id="GO:0000785">
    <property type="term" value="C:chromatin"/>
    <property type="evidence" value="ECO:0007669"/>
    <property type="project" value="TreeGrafter"/>
</dbReference>
<proteinExistence type="inferred from homology"/>
<feature type="compositionally biased region" description="Acidic residues" evidence="10">
    <location>
        <begin position="12"/>
        <end position="40"/>
    </location>
</feature>
<comment type="similarity">
    <text evidence="2">Belongs to the SNF2/RAD54 helicase family. ISWI subfamily.</text>
</comment>
<dbReference type="GO" id="GO:0034728">
    <property type="term" value="P:nucleosome organization"/>
    <property type="evidence" value="ECO:0007669"/>
    <property type="project" value="TreeGrafter"/>
</dbReference>
<evidence type="ECO:0000259" key="12">
    <source>
        <dbReference type="PROSITE" id="PS51194"/>
    </source>
</evidence>
<evidence type="ECO:0000256" key="1">
    <source>
        <dbReference type="ARBA" id="ARBA00004123"/>
    </source>
</evidence>
<dbReference type="SUPFAM" id="SSF46689">
    <property type="entry name" value="Homeodomain-like"/>
    <property type="match status" value="2"/>
</dbReference>
<dbReference type="Gene3D" id="3.40.50.10810">
    <property type="entry name" value="Tandem AAA-ATPase domain"/>
    <property type="match status" value="1"/>
</dbReference>
<keyword evidence="8" id="KW-0539">Nucleus</keyword>
<evidence type="ECO:0000256" key="8">
    <source>
        <dbReference type="ARBA" id="ARBA00023242"/>
    </source>
</evidence>
<dbReference type="GO" id="GO:0031491">
    <property type="term" value="F:nucleosome binding"/>
    <property type="evidence" value="ECO:0007669"/>
    <property type="project" value="InterPro"/>
</dbReference>
<dbReference type="SMART" id="SM00487">
    <property type="entry name" value="DEXDc"/>
    <property type="match status" value="1"/>
</dbReference>
<dbReference type="FunFam" id="3.40.50.10810:FF:000015">
    <property type="entry name" value="lymphoid-specific helicase isoform X1"/>
    <property type="match status" value="1"/>
</dbReference>
<feature type="region of interest" description="Disordered" evidence="10">
    <location>
        <begin position="125"/>
        <end position="146"/>
    </location>
</feature>
<dbReference type="GO" id="GO:0016887">
    <property type="term" value="F:ATP hydrolysis activity"/>
    <property type="evidence" value="ECO:0007669"/>
    <property type="project" value="TreeGrafter"/>
</dbReference>
<keyword evidence="14" id="KW-1185">Reference proteome</keyword>
<dbReference type="CDD" id="cd18793">
    <property type="entry name" value="SF2_C_SNF"/>
    <property type="match status" value="1"/>
</dbReference>
<dbReference type="SUPFAM" id="SSF52540">
    <property type="entry name" value="P-loop containing nucleoside triphosphate hydrolases"/>
    <property type="match status" value="2"/>
</dbReference>
<feature type="compositionally biased region" description="Basic residues" evidence="10">
    <location>
        <begin position="127"/>
        <end position="138"/>
    </location>
</feature>
<reference evidence="13 14" key="1">
    <citation type="journal article" date="2021" name="Sci. Rep.">
        <title>The genome of the diatom Chaetoceros tenuissimus carries an ancient integrated fragment of an extant virus.</title>
        <authorList>
            <person name="Hongo Y."/>
            <person name="Kimura K."/>
            <person name="Takaki Y."/>
            <person name="Yoshida Y."/>
            <person name="Baba S."/>
            <person name="Kobayashi G."/>
            <person name="Nagasaki K."/>
            <person name="Hano T."/>
            <person name="Tomaru Y."/>
        </authorList>
    </citation>
    <scope>NUCLEOTIDE SEQUENCE [LARGE SCALE GENOMIC DNA]</scope>
    <source>
        <strain evidence="13 14">NIES-3715</strain>
    </source>
</reference>
<dbReference type="FunFam" id="3.40.50.300:FF:000082">
    <property type="entry name" value="ISWI chromatin remodeling complex ATPase ISW1"/>
    <property type="match status" value="1"/>
</dbReference>
<dbReference type="InterPro" id="IPR038718">
    <property type="entry name" value="SNF2-like_sf"/>
</dbReference>
<evidence type="ECO:0000313" key="14">
    <source>
        <dbReference type="Proteomes" id="UP001054902"/>
    </source>
</evidence>
<keyword evidence="6" id="KW-0067">ATP-binding</keyword>
<gene>
    <name evidence="13" type="ORF">CTEN210_15584</name>
</gene>
<evidence type="ECO:0000256" key="7">
    <source>
        <dbReference type="ARBA" id="ARBA00023054"/>
    </source>
</evidence>
<sequence>MDVDDSKHSQDSDVEVEGIDQDDDDYVESASMDEDDDEEDAKVLEARKKEAEKEKEVDKMALKEQKELEAAKRERMELINAEQKAFAKDHHVPNEEKATLQDKFEYLVSQSEVFAHFLAGSVAASDKKKKGGNRGKKGRLTEAEEDAQMLKSAQSKRRTIRLDAQPSNIAEPYKMHPYQLEGLNWLIKLHDHGINGILADEMGLGKTLQTISLLAYLRENRGCKGPHLVVVPKSVVGNWMRELKKFCPVIKAVKMMATKDERNKIVSEWLKPAAAEGKPKFDVLVTSYEGILKEKTAMSRINWKYLIIDEAHRIKNPNSSLSKVVRIMNTEFRLLITGTPLQNNLNELWALLNFILPEIFGDAEQFDKWFSLSAEEGQQNVIKKLHTVLRPFMIRRVKKDVACGLPPKKETKLYIGLTKMQQEWYKRLLSKDAQELNSLGGPDKVRLLNILMQLRKVCNHPYLFEGAEPGPPYTDGPHLWENSGKMSLLHKLLPKLKAQGSRVLIFSQMTRILDILEDYFRLLGFQYCRIDGNTDGDSRDAQMDVFNAPNSEKFAFLLSTRAGGLGINLATADIVILFDSDWNPQVDLQAMDRAHRIGQKKPVQVFRFITEGTVEEKIIERADRKLFLDAAVIQQGRISEQNTKLNKDDLMKMVKFGADQILSGNGGTYTDEDIDALIAKGEEMTSKIKDKLKTDAQHNLASFSLLAEDDTGKDTFEFNGENFRDKRKDTGTFINLPQRERKRNYNVDEYFRESMQDKRPEPKKRRKSHNFHDFQLFNKARIEYFENRERDLSIKKAQRLEEIKELRSRAKAAPSVQNARVEVRSGNSREELEAEADELEKTLIAFELTRDEVLEKNRLLSEGFADWTKKDFRTFCSSLEKHGRFGIKDIIKEVTELTGKTDSDVKKYYVCFWLKYKRINDWQKVIEKIEKGEKKILRFREIRDLIQEKIERHFDETYGHLFIEKKEGLPTYDQLLDHSWKTLKLKYVAGSKHRSFSEEEDAFLLAMMHRHGYGATERIRLEIRRAFQFRFNWFFKSRSSLEIQRRCESIVKMVEKEIADIRKQEEEEEAQKVAFTSAEGVAKATAVEAS</sequence>
<dbReference type="Gene3D" id="1.10.10.60">
    <property type="entry name" value="Homeodomain-like"/>
    <property type="match status" value="2"/>
</dbReference>
<evidence type="ECO:0000313" key="13">
    <source>
        <dbReference type="EMBL" id="GFH59108.1"/>
    </source>
</evidence>
<dbReference type="InterPro" id="IPR036306">
    <property type="entry name" value="ISWI_HAND-dom_sf"/>
</dbReference>
<evidence type="ECO:0000256" key="3">
    <source>
        <dbReference type="ARBA" id="ARBA00022741"/>
    </source>
</evidence>
<dbReference type="SMART" id="SM00717">
    <property type="entry name" value="SANT"/>
    <property type="match status" value="2"/>
</dbReference>
<dbReference type="EMBL" id="BLLK01000062">
    <property type="protein sequence ID" value="GFH59108.1"/>
    <property type="molecule type" value="Genomic_DNA"/>
</dbReference>
<dbReference type="SUPFAM" id="SSF101224">
    <property type="entry name" value="HAND domain of the nucleosome remodeling ATPase ISWI"/>
    <property type="match status" value="1"/>
</dbReference>
<evidence type="ECO:0000256" key="2">
    <source>
        <dbReference type="ARBA" id="ARBA00009687"/>
    </source>
</evidence>
<protein>
    <submittedName>
        <fullName evidence="13">SWI/SNF-related matrix-associated actin-dependent regulator of chromatin subfamily A member 5</fullName>
    </submittedName>
</protein>
<dbReference type="Proteomes" id="UP001054902">
    <property type="component" value="Unassembled WGS sequence"/>
</dbReference>
<dbReference type="GO" id="GO:0004386">
    <property type="term" value="F:helicase activity"/>
    <property type="evidence" value="ECO:0007669"/>
    <property type="project" value="UniProtKB-KW"/>
</dbReference>
<keyword evidence="5" id="KW-0347">Helicase</keyword>
<dbReference type="PROSITE" id="PS51192">
    <property type="entry name" value="HELICASE_ATP_BIND_1"/>
    <property type="match status" value="1"/>
</dbReference>
<name>A0AAD3D772_9STRA</name>
<dbReference type="InterPro" id="IPR049730">
    <property type="entry name" value="SNF2/RAD54-like_C"/>
</dbReference>
<feature type="domain" description="Helicase C-terminal" evidence="12">
    <location>
        <begin position="488"/>
        <end position="651"/>
    </location>
</feature>
<evidence type="ECO:0000256" key="4">
    <source>
        <dbReference type="ARBA" id="ARBA00022801"/>
    </source>
</evidence>
<dbReference type="GO" id="GO:0005634">
    <property type="term" value="C:nucleus"/>
    <property type="evidence" value="ECO:0007669"/>
    <property type="project" value="UniProtKB-SubCell"/>
</dbReference>
<organism evidence="13 14">
    <name type="scientific">Chaetoceros tenuissimus</name>
    <dbReference type="NCBI Taxonomy" id="426638"/>
    <lineage>
        <taxon>Eukaryota</taxon>
        <taxon>Sar</taxon>
        <taxon>Stramenopiles</taxon>
        <taxon>Ochrophyta</taxon>
        <taxon>Bacillariophyta</taxon>
        <taxon>Coscinodiscophyceae</taxon>
        <taxon>Chaetocerotophycidae</taxon>
        <taxon>Chaetocerotales</taxon>
        <taxon>Chaetocerotaceae</taxon>
        <taxon>Chaetoceros</taxon>
    </lineage>
</organism>
<dbReference type="PANTHER" id="PTHR45623:SF49">
    <property type="entry name" value="SWI_SNF-RELATED MATRIX-ASSOCIATED ACTIN-DEPENDENT REGULATOR OF CHROMATIN SUBFAMILY A MEMBER 5"/>
    <property type="match status" value="1"/>
</dbReference>
<feature type="domain" description="Helicase ATP-binding" evidence="11">
    <location>
        <begin position="187"/>
        <end position="358"/>
    </location>
</feature>
<feature type="region of interest" description="Disordered" evidence="10">
    <location>
        <begin position="1"/>
        <end position="41"/>
    </location>
</feature>
<evidence type="ECO:0000256" key="10">
    <source>
        <dbReference type="SAM" id="MobiDB-lite"/>
    </source>
</evidence>
<evidence type="ECO:0000256" key="9">
    <source>
        <dbReference type="SAM" id="Coils"/>
    </source>
</evidence>
<dbReference type="InterPro" id="IPR000330">
    <property type="entry name" value="SNF2_N"/>
</dbReference>
<dbReference type="Pfam" id="PF09111">
    <property type="entry name" value="SLIDE"/>
    <property type="match status" value="1"/>
</dbReference>
<dbReference type="GO" id="GO:0005524">
    <property type="term" value="F:ATP binding"/>
    <property type="evidence" value="ECO:0007669"/>
    <property type="project" value="UniProtKB-KW"/>
</dbReference>
<dbReference type="AlphaFoldDB" id="A0AAD3D772"/>
<evidence type="ECO:0000256" key="5">
    <source>
        <dbReference type="ARBA" id="ARBA00022806"/>
    </source>
</evidence>
<keyword evidence="4" id="KW-0378">Hydrolase</keyword>
<dbReference type="Pfam" id="PF00271">
    <property type="entry name" value="Helicase_C"/>
    <property type="match status" value="1"/>
</dbReference>
<dbReference type="InterPro" id="IPR014001">
    <property type="entry name" value="Helicase_ATP-bd"/>
</dbReference>
<dbReference type="InterPro" id="IPR001650">
    <property type="entry name" value="Helicase_C-like"/>
</dbReference>
<dbReference type="InterPro" id="IPR015195">
    <property type="entry name" value="SLIDE"/>
</dbReference>
<feature type="coiled-coil region" evidence="9">
    <location>
        <begin position="822"/>
        <end position="856"/>
    </location>
</feature>
<dbReference type="InterPro" id="IPR009057">
    <property type="entry name" value="Homeodomain-like_sf"/>
</dbReference>
<dbReference type="Gene3D" id="3.40.50.300">
    <property type="entry name" value="P-loop containing nucleotide triphosphate hydrolases"/>
    <property type="match status" value="1"/>
</dbReference>
<dbReference type="GO" id="GO:0140658">
    <property type="term" value="F:ATP-dependent chromatin remodeler activity"/>
    <property type="evidence" value="ECO:0007669"/>
    <property type="project" value="TreeGrafter"/>
</dbReference>
<dbReference type="InterPro" id="IPR001005">
    <property type="entry name" value="SANT/Myb"/>
</dbReference>
<keyword evidence="7 9" id="KW-0175">Coiled coil</keyword>